<organism evidence="6 7">
    <name type="scientific">Caenorhabditis angaria</name>
    <dbReference type="NCBI Taxonomy" id="860376"/>
    <lineage>
        <taxon>Eukaryota</taxon>
        <taxon>Metazoa</taxon>
        <taxon>Ecdysozoa</taxon>
        <taxon>Nematoda</taxon>
        <taxon>Chromadorea</taxon>
        <taxon>Rhabditida</taxon>
        <taxon>Rhabditina</taxon>
        <taxon>Rhabditomorpha</taxon>
        <taxon>Rhabditoidea</taxon>
        <taxon>Rhabditidae</taxon>
        <taxon>Peloderinae</taxon>
        <taxon>Caenorhabditis</taxon>
    </lineage>
</organism>
<comment type="caution">
    <text evidence="6">The sequence shown here is derived from an EMBL/GenBank/DDBJ whole genome shotgun (WGS) entry which is preliminary data.</text>
</comment>
<accession>A0A9P1N0C4</accession>
<proteinExistence type="inferred from homology"/>
<dbReference type="EMBL" id="CANHGI010000003">
    <property type="protein sequence ID" value="CAI5446302.1"/>
    <property type="molecule type" value="Genomic_DNA"/>
</dbReference>
<feature type="domain" description="Calponin-homology (CH)" evidence="5">
    <location>
        <begin position="286"/>
        <end position="392"/>
    </location>
</feature>
<feature type="compositionally biased region" description="Polar residues" evidence="4">
    <location>
        <begin position="221"/>
        <end position="240"/>
    </location>
</feature>
<dbReference type="Pfam" id="PF00307">
    <property type="entry name" value="CH"/>
    <property type="match status" value="1"/>
</dbReference>
<protein>
    <recommendedName>
        <fullName evidence="5">Calponin-homology (CH) domain-containing protein</fullName>
    </recommendedName>
</protein>
<gene>
    <name evidence="6" type="ORF">CAMP_LOCUS8939</name>
</gene>
<comment type="similarity">
    <text evidence="3">Belongs to the smoothelin family.</text>
</comment>
<dbReference type="FunFam" id="1.10.418.10:FF:000009">
    <property type="entry name" value="smoothelin isoform X2"/>
    <property type="match status" value="1"/>
</dbReference>
<evidence type="ECO:0000256" key="4">
    <source>
        <dbReference type="SAM" id="MobiDB-lite"/>
    </source>
</evidence>
<name>A0A9P1N0C4_9PELO</name>
<dbReference type="SMART" id="SM00033">
    <property type="entry name" value="CH"/>
    <property type="match status" value="1"/>
</dbReference>
<keyword evidence="1" id="KW-0597">Phosphoprotein</keyword>
<evidence type="ECO:0000259" key="5">
    <source>
        <dbReference type="PROSITE" id="PS50021"/>
    </source>
</evidence>
<dbReference type="CDD" id="cd21200">
    <property type="entry name" value="CH_SMTN-like"/>
    <property type="match status" value="1"/>
</dbReference>
<keyword evidence="2" id="KW-0175">Coiled coil</keyword>
<dbReference type="AlphaFoldDB" id="A0A9P1N0C4"/>
<dbReference type="InterPro" id="IPR036872">
    <property type="entry name" value="CH_dom_sf"/>
</dbReference>
<reference evidence="6" key="1">
    <citation type="submission" date="2022-11" db="EMBL/GenBank/DDBJ databases">
        <authorList>
            <person name="Kikuchi T."/>
        </authorList>
    </citation>
    <scope>NUCLEOTIDE SEQUENCE</scope>
    <source>
        <strain evidence="6">PS1010</strain>
    </source>
</reference>
<dbReference type="PROSITE" id="PS50021">
    <property type="entry name" value="CH"/>
    <property type="match status" value="1"/>
</dbReference>
<keyword evidence="7" id="KW-1185">Reference proteome</keyword>
<evidence type="ECO:0000256" key="1">
    <source>
        <dbReference type="ARBA" id="ARBA00022553"/>
    </source>
</evidence>
<dbReference type="PANTHER" id="PTHR23167">
    <property type="entry name" value="CALPONIN HOMOLOGY DOMAIN-CONTAINING PROTEIN DDB_G0272472-RELATED"/>
    <property type="match status" value="1"/>
</dbReference>
<dbReference type="Gene3D" id="1.10.418.10">
    <property type="entry name" value="Calponin-like domain"/>
    <property type="match status" value="1"/>
</dbReference>
<feature type="region of interest" description="Disordered" evidence="4">
    <location>
        <begin position="87"/>
        <end position="110"/>
    </location>
</feature>
<evidence type="ECO:0000256" key="2">
    <source>
        <dbReference type="ARBA" id="ARBA00023054"/>
    </source>
</evidence>
<evidence type="ECO:0000313" key="7">
    <source>
        <dbReference type="Proteomes" id="UP001152747"/>
    </source>
</evidence>
<dbReference type="Proteomes" id="UP001152747">
    <property type="component" value="Unassembled WGS sequence"/>
</dbReference>
<dbReference type="SUPFAM" id="SSF47576">
    <property type="entry name" value="Calponin-homology domain, CH-domain"/>
    <property type="match status" value="1"/>
</dbReference>
<dbReference type="OrthoDB" id="10017054at2759"/>
<sequence length="395" mass="44382">MKPRSMDEKRERNLSLGCVPRQPLPGFSAYLGSITKCPKGRTTFLPFGNSRPLDPQECVGVFTSMYCNEVNSEYSFQPMFSLSDTPPLVSPEQTDDESPTMIRKKESSSSGYGSCCSEVSIPSIIGVPLKPQRYYKVPRIRRLSMPPSYFENEVTRAVDDEFANYETDVDTGLQIRTEIRGMSRPESVIQLARKFAEISAAQQKDLHKSRTQLATPGKENSMYQISKSGPSTPSRQTAPTNIGGIASLRASGGEAKMSRPNMFKQMEKVGSGNSTSSIAPRQLNPNSIKDALLRWIQNRVAGYPNVNVTNFSSSWADGMAFCALIHRFAPHSFDFAQLDPQNRRYNFELAFKTAEDNGIYPLLEVDDMIMMGDRPDWKCVFTYVQAFYKQFRDHP</sequence>
<dbReference type="InterPro" id="IPR050540">
    <property type="entry name" value="F-actin_Monoox_Mical"/>
</dbReference>
<evidence type="ECO:0000313" key="6">
    <source>
        <dbReference type="EMBL" id="CAI5446302.1"/>
    </source>
</evidence>
<evidence type="ECO:0000256" key="3">
    <source>
        <dbReference type="ARBA" id="ARBA00061655"/>
    </source>
</evidence>
<dbReference type="PANTHER" id="PTHR23167:SF88">
    <property type="entry name" value="CALPONIN-HOMOLOGY (CH) DOMAIN-CONTAINING PROTEIN"/>
    <property type="match status" value="1"/>
</dbReference>
<feature type="region of interest" description="Disordered" evidence="4">
    <location>
        <begin position="203"/>
        <end position="246"/>
    </location>
</feature>
<dbReference type="InterPro" id="IPR001715">
    <property type="entry name" value="CH_dom"/>
</dbReference>